<keyword evidence="2" id="KW-1185">Reference proteome</keyword>
<reference evidence="2" key="1">
    <citation type="journal article" date="2024" name="Proc. Natl. Acad. Sci. U.S.A.">
        <title>Extraordinary preservation of gene collinearity over three hundred million years revealed in homosporous lycophytes.</title>
        <authorList>
            <person name="Li C."/>
            <person name="Wickell D."/>
            <person name="Kuo L.Y."/>
            <person name="Chen X."/>
            <person name="Nie B."/>
            <person name="Liao X."/>
            <person name="Peng D."/>
            <person name="Ji J."/>
            <person name="Jenkins J."/>
            <person name="Williams M."/>
            <person name="Shu S."/>
            <person name="Plott C."/>
            <person name="Barry K."/>
            <person name="Rajasekar S."/>
            <person name="Grimwood J."/>
            <person name="Han X."/>
            <person name="Sun S."/>
            <person name="Hou Z."/>
            <person name="He W."/>
            <person name="Dai G."/>
            <person name="Sun C."/>
            <person name="Schmutz J."/>
            <person name="Leebens-Mack J.H."/>
            <person name="Li F.W."/>
            <person name="Wang L."/>
        </authorList>
    </citation>
    <scope>NUCLEOTIDE SEQUENCE [LARGE SCALE GENOMIC DNA]</scope>
    <source>
        <strain evidence="2">cv. PW_Plant_1</strain>
    </source>
</reference>
<accession>A0ACC2C9P5</accession>
<proteinExistence type="predicted"/>
<name>A0ACC2C9P5_DIPCM</name>
<organism evidence="1 2">
    <name type="scientific">Diphasiastrum complanatum</name>
    <name type="common">Issler's clubmoss</name>
    <name type="synonym">Lycopodium complanatum</name>
    <dbReference type="NCBI Taxonomy" id="34168"/>
    <lineage>
        <taxon>Eukaryota</taxon>
        <taxon>Viridiplantae</taxon>
        <taxon>Streptophyta</taxon>
        <taxon>Embryophyta</taxon>
        <taxon>Tracheophyta</taxon>
        <taxon>Lycopodiopsida</taxon>
        <taxon>Lycopodiales</taxon>
        <taxon>Lycopodiaceae</taxon>
        <taxon>Lycopodioideae</taxon>
        <taxon>Diphasiastrum</taxon>
    </lineage>
</organism>
<evidence type="ECO:0000313" key="1">
    <source>
        <dbReference type="EMBL" id="KAJ7538728.1"/>
    </source>
</evidence>
<evidence type="ECO:0000313" key="2">
    <source>
        <dbReference type="Proteomes" id="UP001162992"/>
    </source>
</evidence>
<sequence>MADDRSHSDCEDVSSQWDVVSVSGISEPDSEQNVVGEQAMAEAEVHSDHFDCPLSPALSPQAHMLEEFSISEFPPLEEADRDQFETDTLLEATVTETVANFDDEEAAEKQEPLQNVIDQNSYAEKSEVRGVGQGEQHKKGIGMGDMVERMPLRVEHEHEAWWMHQACILRAQARQTNGLWSIALAASLMGLVVVGQRWHHERYQNQQLRLQLSAKDEKVNQLLVQVTRLKRTLSTRRHVQVHRGKTCYHGFADCF</sequence>
<dbReference type="Proteomes" id="UP001162992">
    <property type="component" value="Chromosome 11"/>
</dbReference>
<gene>
    <name evidence="1" type="ORF">O6H91_11G061300</name>
</gene>
<comment type="caution">
    <text evidence="1">The sequence shown here is derived from an EMBL/GenBank/DDBJ whole genome shotgun (WGS) entry which is preliminary data.</text>
</comment>
<protein>
    <submittedName>
        <fullName evidence="1">Uncharacterized protein</fullName>
    </submittedName>
</protein>
<dbReference type="EMBL" id="CM055102">
    <property type="protein sequence ID" value="KAJ7538728.1"/>
    <property type="molecule type" value="Genomic_DNA"/>
</dbReference>